<name>A0AA37SLF0_9BACT</name>
<protein>
    <recommendedName>
        <fullName evidence="2">Cytochrome oxidase subunit II transmembrane region profile domain-containing protein</fullName>
    </recommendedName>
</protein>
<dbReference type="Pfam" id="PF19569">
    <property type="entry name" value="START_2"/>
    <property type="match status" value="1"/>
</dbReference>
<sequence length="118" mass="14086">MEFIFRASPAILYSFLTTPSTLIRWFCDEVDIENDVYTFSWDGAEEVAELIDDIEEERLKFQWEDADDNEYLEYKMYKSDVTNETVLEIIDWCDDDEAEEQKDLWETQINKLRIECGG</sequence>
<dbReference type="PROSITE" id="PS50999">
    <property type="entry name" value="COX2_TM"/>
    <property type="match status" value="1"/>
</dbReference>
<evidence type="ECO:0000259" key="2">
    <source>
        <dbReference type="PROSITE" id="PS50999"/>
    </source>
</evidence>
<gene>
    <name evidence="3" type="ORF">GCM10007940_08320</name>
</gene>
<reference evidence="3" key="1">
    <citation type="journal article" date="2014" name="Int. J. Syst. Evol. Microbiol.">
        <title>Complete genome sequence of Corynebacterium casei LMG S-19264T (=DSM 44701T), isolated from a smear-ripened cheese.</title>
        <authorList>
            <consortium name="US DOE Joint Genome Institute (JGI-PGF)"/>
            <person name="Walter F."/>
            <person name="Albersmeier A."/>
            <person name="Kalinowski J."/>
            <person name="Ruckert C."/>
        </authorList>
    </citation>
    <scope>NUCLEOTIDE SEQUENCE</scope>
    <source>
        <strain evidence="3">NBRC 108769</strain>
    </source>
</reference>
<dbReference type="SUPFAM" id="SSF55961">
    <property type="entry name" value="Bet v1-like"/>
    <property type="match status" value="1"/>
</dbReference>
<feature type="domain" description="Cytochrome oxidase subunit II transmembrane region profile" evidence="2">
    <location>
        <begin position="1"/>
        <end position="31"/>
    </location>
</feature>
<dbReference type="Proteomes" id="UP001156666">
    <property type="component" value="Unassembled WGS sequence"/>
</dbReference>
<dbReference type="AlphaFoldDB" id="A0AA37SLF0"/>
<evidence type="ECO:0000313" key="4">
    <source>
        <dbReference type="Proteomes" id="UP001156666"/>
    </source>
</evidence>
<dbReference type="EMBL" id="BSOH01000005">
    <property type="protein sequence ID" value="GLR16217.1"/>
    <property type="molecule type" value="Genomic_DNA"/>
</dbReference>
<evidence type="ECO:0000256" key="1">
    <source>
        <dbReference type="ARBA" id="ARBA00004141"/>
    </source>
</evidence>
<accession>A0AA37SLF0</accession>
<dbReference type="InterPro" id="IPR023393">
    <property type="entry name" value="START-like_dom_sf"/>
</dbReference>
<reference evidence="3" key="2">
    <citation type="submission" date="2023-01" db="EMBL/GenBank/DDBJ databases">
        <title>Draft genome sequence of Portibacter lacus strain NBRC 108769.</title>
        <authorList>
            <person name="Sun Q."/>
            <person name="Mori K."/>
        </authorList>
    </citation>
    <scope>NUCLEOTIDE SEQUENCE</scope>
    <source>
        <strain evidence="3">NBRC 108769</strain>
    </source>
</reference>
<dbReference type="GO" id="GO:0016020">
    <property type="term" value="C:membrane"/>
    <property type="evidence" value="ECO:0007669"/>
    <property type="project" value="UniProtKB-SubCell"/>
</dbReference>
<dbReference type="GO" id="GO:0022900">
    <property type="term" value="P:electron transport chain"/>
    <property type="evidence" value="ECO:0007669"/>
    <property type="project" value="InterPro"/>
</dbReference>
<dbReference type="Gene3D" id="3.30.530.20">
    <property type="match status" value="1"/>
</dbReference>
<comment type="caution">
    <text evidence="3">The sequence shown here is derived from an EMBL/GenBank/DDBJ whole genome shotgun (WGS) entry which is preliminary data.</text>
</comment>
<keyword evidence="4" id="KW-1185">Reference proteome</keyword>
<organism evidence="3 4">
    <name type="scientific">Portibacter lacus</name>
    <dbReference type="NCBI Taxonomy" id="1099794"/>
    <lineage>
        <taxon>Bacteria</taxon>
        <taxon>Pseudomonadati</taxon>
        <taxon>Bacteroidota</taxon>
        <taxon>Saprospiria</taxon>
        <taxon>Saprospirales</taxon>
        <taxon>Haliscomenobacteraceae</taxon>
        <taxon>Portibacter</taxon>
    </lineage>
</organism>
<dbReference type="InterPro" id="IPR011759">
    <property type="entry name" value="Cyt_c_oxidase_su2_TM_dom"/>
</dbReference>
<dbReference type="InterPro" id="IPR045736">
    <property type="entry name" value="START_2"/>
</dbReference>
<proteinExistence type="predicted"/>
<comment type="subcellular location">
    <subcellularLocation>
        <location evidence="1">Membrane</location>
        <topology evidence="1">Multi-pass membrane protein</topology>
    </subcellularLocation>
</comment>
<evidence type="ECO:0000313" key="3">
    <source>
        <dbReference type="EMBL" id="GLR16217.1"/>
    </source>
</evidence>